<accession>A0A1B7NNW1</accession>
<protein>
    <recommendedName>
        <fullName evidence="3">Protein kinase domain-containing protein</fullName>
    </recommendedName>
</protein>
<dbReference type="InterPro" id="IPR011009">
    <property type="entry name" value="Kinase-like_dom_sf"/>
</dbReference>
<name>A0A1B7NNW1_9EURO</name>
<dbReference type="Gene3D" id="3.30.200.20">
    <property type="entry name" value="Phosphorylase Kinase, domain 1"/>
    <property type="match status" value="1"/>
</dbReference>
<gene>
    <name evidence="1" type="ORF">ACJ72_07190</name>
</gene>
<organism evidence="1 2">
    <name type="scientific">Emergomyces africanus</name>
    <dbReference type="NCBI Taxonomy" id="1955775"/>
    <lineage>
        <taxon>Eukaryota</taxon>
        <taxon>Fungi</taxon>
        <taxon>Dikarya</taxon>
        <taxon>Ascomycota</taxon>
        <taxon>Pezizomycotina</taxon>
        <taxon>Eurotiomycetes</taxon>
        <taxon>Eurotiomycetidae</taxon>
        <taxon>Onygenales</taxon>
        <taxon>Ajellomycetaceae</taxon>
        <taxon>Emergomyces</taxon>
    </lineage>
</organism>
<evidence type="ECO:0008006" key="3">
    <source>
        <dbReference type="Google" id="ProtNLM"/>
    </source>
</evidence>
<dbReference type="AlphaFoldDB" id="A0A1B7NNW1"/>
<reference evidence="1 2" key="1">
    <citation type="submission" date="2015-07" db="EMBL/GenBank/DDBJ databases">
        <title>Emmonsia species relationships and genome sequence.</title>
        <authorList>
            <person name="Cuomo C.A."/>
            <person name="Schwartz I.S."/>
            <person name="Kenyon C."/>
            <person name="de Hoog G.S."/>
            <person name="Govender N.P."/>
            <person name="Botha A."/>
            <person name="Moreno L."/>
            <person name="de Vries M."/>
            <person name="Munoz J.F."/>
            <person name="Stielow J.B."/>
        </authorList>
    </citation>
    <scope>NUCLEOTIDE SEQUENCE [LARGE SCALE GENOMIC DNA]</scope>
    <source>
        <strain evidence="1 2">CBS 136260</strain>
    </source>
</reference>
<dbReference type="SUPFAM" id="SSF56112">
    <property type="entry name" value="Protein kinase-like (PK-like)"/>
    <property type="match status" value="1"/>
</dbReference>
<dbReference type="STRING" id="1658172.A0A1B7NNW1"/>
<evidence type="ECO:0000313" key="2">
    <source>
        <dbReference type="Proteomes" id="UP000091918"/>
    </source>
</evidence>
<dbReference type="OrthoDB" id="4181325at2759"/>
<dbReference type="Proteomes" id="UP000091918">
    <property type="component" value="Unassembled WGS sequence"/>
</dbReference>
<dbReference type="Gene3D" id="1.10.510.10">
    <property type="entry name" value="Transferase(Phosphotransferase) domain 1"/>
    <property type="match status" value="1"/>
</dbReference>
<sequence length="117" mass="13841">MCWLLEQQIVGHLKSLPAEDWRALRNHISTTDEETLDLLERLFDFDPEMRYSASQALEHAYVSFYHDSADEPTSERTWSVADLEYAEWPINDWKTLILSEIVDHHELKIGYQRTTKC</sequence>
<proteinExistence type="predicted"/>
<comment type="caution">
    <text evidence="1">The sequence shown here is derived from an EMBL/GenBank/DDBJ whole genome shotgun (WGS) entry which is preliminary data.</text>
</comment>
<keyword evidence="2" id="KW-1185">Reference proteome</keyword>
<evidence type="ECO:0000313" key="1">
    <source>
        <dbReference type="EMBL" id="OAX78501.1"/>
    </source>
</evidence>
<dbReference type="EMBL" id="LGUA01001479">
    <property type="protein sequence ID" value="OAX78501.1"/>
    <property type="molecule type" value="Genomic_DNA"/>
</dbReference>